<name>K0RX56_THAOC</name>
<dbReference type="Gene3D" id="1.25.40.20">
    <property type="entry name" value="Ankyrin repeat-containing domain"/>
    <property type="match status" value="1"/>
</dbReference>
<dbReference type="SUPFAM" id="SSF48403">
    <property type="entry name" value="Ankyrin repeat"/>
    <property type="match status" value="1"/>
</dbReference>
<dbReference type="PANTHER" id="PTHR24198">
    <property type="entry name" value="ANKYRIN REPEAT AND PROTEIN KINASE DOMAIN-CONTAINING PROTEIN"/>
    <property type="match status" value="1"/>
</dbReference>
<feature type="region of interest" description="Disordered" evidence="4">
    <location>
        <begin position="1"/>
        <end position="58"/>
    </location>
</feature>
<evidence type="ECO:0000256" key="1">
    <source>
        <dbReference type="ARBA" id="ARBA00022737"/>
    </source>
</evidence>
<dbReference type="OrthoDB" id="46691at2759"/>
<dbReference type="Proteomes" id="UP000266841">
    <property type="component" value="Unassembled WGS sequence"/>
</dbReference>
<dbReference type="SMART" id="SM00248">
    <property type="entry name" value="ANK"/>
    <property type="match status" value="2"/>
</dbReference>
<dbReference type="InterPro" id="IPR036770">
    <property type="entry name" value="Ankyrin_rpt-contain_sf"/>
</dbReference>
<comment type="caution">
    <text evidence="5">The sequence shown here is derived from an EMBL/GenBank/DDBJ whole genome shotgun (WGS) entry which is preliminary data.</text>
</comment>
<evidence type="ECO:0000256" key="4">
    <source>
        <dbReference type="SAM" id="MobiDB-lite"/>
    </source>
</evidence>
<dbReference type="EMBL" id="AGNL01037772">
    <property type="protein sequence ID" value="EJK53441.1"/>
    <property type="molecule type" value="Genomic_DNA"/>
</dbReference>
<dbReference type="PROSITE" id="PS50297">
    <property type="entry name" value="ANK_REP_REGION"/>
    <property type="match status" value="1"/>
</dbReference>
<dbReference type="InterPro" id="IPR002110">
    <property type="entry name" value="Ankyrin_rpt"/>
</dbReference>
<reference evidence="5 6" key="1">
    <citation type="journal article" date="2012" name="Genome Biol.">
        <title>Genome and low-iron response of an oceanic diatom adapted to chronic iron limitation.</title>
        <authorList>
            <person name="Lommer M."/>
            <person name="Specht M."/>
            <person name="Roy A.S."/>
            <person name="Kraemer L."/>
            <person name="Andreson R."/>
            <person name="Gutowska M.A."/>
            <person name="Wolf J."/>
            <person name="Bergner S.V."/>
            <person name="Schilhabel M.B."/>
            <person name="Klostermeier U.C."/>
            <person name="Beiko R.G."/>
            <person name="Rosenstiel P."/>
            <person name="Hippler M."/>
            <person name="Laroche J."/>
        </authorList>
    </citation>
    <scope>NUCLEOTIDE SEQUENCE [LARGE SCALE GENOMIC DNA]</scope>
    <source>
        <strain evidence="5 6">CCMP1005</strain>
    </source>
</reference>
<dbReference type="Pfam" id="PF12796">
    <property type="entry name" value="Ank_2"/>
    <property type="match status" value="1"/>
</dbReference>
<keyword evidence="6" id="KW-1185">Reference proteome</keyword>
<dbReference type="eggNOG" id="ENOG502S48R">
    <property type="taxonomic scope" value="Eukaryota"/>
</dbReference>
<evidence type="ECO:0000313" key="6">
    <source>
        <dbReference type="Proteomes" id="UP000266841"/>
    </source>
</evidence>
<dbReference type="PANTHER" id="PTHR24198:SF165">
    <property type="entry name" value="ANKYRIN REPEAT-CONTAINING PROTEIN-RELATED"/>
    <property type="match status" value="1"/>
</dbReference>
<sequence length="442" mass="47611">MIPTGGGNAMGAHRNPDRAATMMNVETRQYLPAPEPGTRKRRRPTGEGDGDSGRSKSITSAEAAVVGVHDFLSSMSSASSLPSAPTNISVTVPIQHPRRDPPVPLISTPADIAPRSRAEKNIVASPQDFLTSILKTRGYSGTSYGSLQTGYHNTPSDHQTKSYGVELTKAIRSSETATVRLLLEKGLHPNACNKFGESIVHAACRRGDHSMLRTLIEAGSSVQVTDDFGRTPLHDACWTSTPNFDTIRLLLDQDKWLLSLMDCRGSTPLKYVRKAHWALWLGFLGAIADQYWPQVDSTTSLVDLEPPLALAEPNSRPLPCPRRFRLGAVELLASGKVSPKDIDDQGQCTIEAQALQTSDVSTVPATISRITFDPLRKQGSNGTLMSGPAQTSRITSNMSYGSSALSPSDQSLMSVTANSSFATVDSIAPISTIKSNVEWELK</sequence>
<evidence type="ECO:0000256" key="3">
    <source>
        <dbReference type="PROSITE-ProRule" id="PRU00023"/>
    </source>
</evidence>
<dbReference type="AlphaFoldDB" id="K0RX56"/>
<proteinExistence type="predicted"/>
<organism evidence="5 6">
    <name type="scientific">Thalassiosira oceanica</name>
    <name type="common">Marine diatom</name>
    <dbReference type="NCBI Taxonomy" id="159749"/>
    <lineage>
        <taxon>Eukaryota</taxon>
        <taxon>Sar</taxon>
        <taxon>Stramenopiles</taxon>
        <taxon>Ochrophyta</taxon>
        <taxon>Bacillariophyta</taxon>
        <taxon>Coscinodiscophyceae</taxon>
        <taxon>Thalassiosirophycidae</taxon>
        <taxon>Thalassiosirales</taxon>
        <taxon>Thalassiosiraceae</taxon>
        <taxon>Thalassiosira</taxon>
    </lineage>
</organism>
<keyword evidence="1" id="KW-0677">Repeat</keyword>
<gene>
    <name evidence="5" type="ORF">THAOC_27127</name>
</gene>
<keyword evidence="2 3" id="KW-0040">ANK repeat</keyword>
<feature type="repeat" description="ANK" evidence="3">
    <location>
        <begin position="195"/>
        <end position="227"/>
    </location>
</feature>
<accession>K0RX56</accession>
<evidence type="ECO:0000256" key="2">
    <source>
        <dbReference type="ARBA" id="ARBA00023043"/>
    </source>
</evidence>
<evidence type="ECO:0000313" key="5">
    <source>
        <dbReference type="EMBL" id="EJK53441.1"/>
    </source>
</evidence>
<dbReference type="PROSITE" id="PS50088">
    <property type="entry name" value="ANK_REPEAT"/>
    <property type="match status" value="1"/>
</dbReference>
<protein>
    <submittedName>
        <fullName evidence="5">Uncharacterized protein</fullName>
    </submittedName>
</protein>